<keyword evidence="2" id="KW-1185">Reference proteome</keyword>
<protein>
    <submittedName>
        <fullName evidence="1">Uncharacterized protein</fullName>
    </submittedName>
</protein>
<dbReference type="GO" id="GO:0003677">
    <property type="term" value="F:DNA binding"/>
    <property type="evidence" value="ECO:0007669"/>
    <property type="project" value="InterPro"/>
</dbReference>
<evidence type="ECO:0000313" key="1">
    <source>
        <dbReference type="EMBL" id="CAG9327572.1"/>
    </source>
</evidence>
<dbReference type="SUPFAM" id="SSF54447">
    <property type="entry name" value="ssDNA-binding transcriptional regulator domain"/>
    <property type="match status" value="1"/>
</dbReference>
<name>A0AAU9K301_9CILI</name>
<dbReference type="Proteomes" id="UP001162131">
    <property type="component" value="Unassembled WGS sequence"/>
</dbReference>
<gene>
    <name evidence="1" type="ORF">BSTOLATCC_MIC44205</name>
</gene>
<sequence>MRVFRKFSISPWITYPVDDITATKTRIFYSLLSDNTMLKFTPVKAVFSRRKEEFLVVKRKGFMKVEFIPRKIDANNFGKIENDYDSAKLFQLQPEDIDSLLTSKEGTYEYKQKIKKNFRVLRVEKTAGDWKWAVAQTSISPTGNQITSGNGKTEGPEVVVNAQEMFIIKHFFNFTIPYLMGWQVIKDDGLAKFSMESHDESLIFDEETLTSN</sequence>
<dbReference type="GO" id="GO:0006355">
    <property type="term" value="P:regulation of DNA-templated transcription"/>
    <property type="evidence" value="ECO:0007669"/>
    <property type="project" value="InterPro"/>
</dbReference>
<dbReference type="Gene3D" id="2.30.31.10">
    <property type="entry name" value="Transcriptional Coactivator Pc4, Chain A"/>
    <property type="match status" value="1"/>
</dbReference>
<proteinExistence type="predicted"/>
<evidence type="ECO:0000313" key="2">
    <source>
        <dbReference type="Proteomes" id="UP001162131"/>
    </source>
</evidence>
<dbReference type="AlphaFoldDB" id="A0AAU9K301"/>
<dbReference type="EMBL" id="CAJZBQ010000044">
    <property type="protein sequence ID" value="CAG9327572.1"/>
    <property type="molecule type" value="Genomic_DNA"/>
</dbReference>
<organism evidence="1 2">
    <name type="scientific">Blepharisma stoltei</name>
    <dbReference type="NCBI Taxonomy" id="1481888"/>
    <lineage>
        <taxon>Eukaryota</taxon>
        <taxon>Sar</taxon>
        <taxon>Alveolata</taxon>
        <taxon>Ciliophora</taxon>
        <taxon>Postciliodesmatophora</taxon>
        <taxon>Heterotrichea</taxon>
        <taxon>Heterotrichida</taxon>
        <taxon>Blepharismidae</taxon>
        <taxon>Blepharisma</taxon>
    </lineage>
</organism>
<comment type="caution">
    <text evidence="1">The sequence shown here is derived from an EMBL/GenBank/DDBJ whole genome shotgun (WGS) entry which is preliminary data.</text>
</comment>
<reference evidence="1" key="1">
    <citation type="submission" date="2021-09" db="EMBL/GenBank/DDBJ databases">
        <authorList>
            <consortium name="AG Swart"/>
            <person name="Singh M."/>
            <person name="Singh A."/>
            <person name="Seah K."/>
            <person name="Emmerich C."/>
        </authorList>
    </citation>
    <scope>NUCLEOTIDE SEQUENCE</scope>
    <source>
        <strain evidence="1">ATCC30299</strain>
    </source>
</reference>
<dbReference type="InterPro" id="IPR009044">
    <property type="entry name" value="ssDNA-bd_transcriptional_reg"/>
</dbReference>
<accession>A0AAU9K301</accession>